<evidence type="ECO:0000313" key="1">
    <source>
        <dbReference type="EMBL" id="KAH7834196.1"/>
    </source>
</evidence>
<sequence>MNSFYFDFREMGITLDDVQQLIGIPVTGLAIRTPNKDNLTLLQTCLGVIEEEAKKVLILRGVTFDWLRDKFSNLRDEDSDERVAYCARAFLLYVLGSTLFMDKTGVRVRVSHLGVLEDLENVSSYAFEAASLAYLYSQLGHASNVDGKQLSGYTTLLEVRNHKSHCISI</sequence>
<evidence type="ECO:0000313" key="2">
    <source>
        <dbReference type="Proteomes" id="UP000828048"/>
    </source>
</evidence>
<comment type="caution">
    <text evidence="1">The sequence shown here is derived from an EMBL/GenBank/DDBJ whole genome shotgun (WGS) entry which is preliminary data.</text>
</comment>
<keyword evidence="2" id="KW-1185">Reference proteome</keyword>
<gene>
    <name evidence="1" type="ORF">Vadar_013686</name>
</gene>
<dbReference type="Proteomes" id="UP000828048">
    <property type="component" value="Chromosome 2"/>
</dbReference>
<protein>
    <submittedName>
        <fullName evidence="1">Uncharacterized protein</fullName>
    </submittedName>
</protein>
<proteinExistence type="predicted"/>
<accession>A0ACB7X0C1</accession>
<dbReference type="EMBL" id="CM037152">
    <property type="protein sequence ID" value="KAH7834196.1"/>
    <property type="molecule type" value="Genomic_DNA"/>
</dbReference>
<reference evidence="1 2" key="1">
    <citation type="journal article" date="2021" name="Hortic Res">
        <title>High-quality reference genome and annotation aids understanding of berry development for evergreen blueberry (Vaccinium darrowii).</title>
        <authorList>
            <person name="Yu J."/>
            <person name="Hulse-Kemp A.M."/>
            <person name="Babiker E."/>
            <person name="Staton M."/>
        </authorList>
    </citation>
    <scope>NUCLEOTIDE SEQUENCE [LARGE SCALE GENOMIC DNA]</scope>
    <source>
        <strain evidence="2">cv. NJ 8807/NJ 8810</strain>
        <tissue evidence="1">Young leaf</tissue>
    </source>
</reference>
<name>A0ACB7X0C1_9ERIC</name>
<organism evidence="1 2">
    <name type="scientific">Vaccinium darrowii</name>
    <dbReference type="NCBI Taxonomy" id="229202"/>
    <lineage>
        <taxon>Eukaryota</taxon>
        <taxon>Viridiplantae</taxon>
        <taxon>Streptophyta</taxon>
        <taxon>Embryophyta</taxon>
        <taxon>Tracheophyta</taxon>
        <taxon>Spermatophyta</taxon>
        <taxon>Magnoliopsida</taxon>
        <taxon>eudicotyledons</taxon>
        <taxon>Gunneridae</taxon>
        <taxon>Pentapetalae</taxon>
        <taxon>asterids</taxon>
        <taxon>Ericales</taxon>
        <taxon>Ericaceae</taxon>
        <taxon>Vaccinioideae</taxon>
        <taxon>Vaccinieae</taxon>
        <taxon>Vaccinium</taxon>
    </lineage>
</organism>